<dbReference type="InterPro" id="IPR004101">
    <property type="entry name" value="Mur_ligase_C"/>
</dbReference>
<sequence length="1063" mass="119366">MTSFPTLFTDYLPQIQALYKQQHSAGEFADTLIISLSSGEKRAKCASLFFDKDELTSGDWQVVKTRIENKISALAKHFEQPLKWLKMEWVISESAMKWAELQQELRKYKRNYFRSGIAFKGVTSPWLMATEMELNAHAALYLGADKPLAGINQANLERYLKGRFSSKQMPDFKDDMPVKVFVTTGVFLDADTQQLRILSTLPRQHGRRQLAALTPEITGELVHLSTLYLSRQIEESGLFQYGHFPCFDKPIPTYNTLRHASSTYALLEGLELCQQLIASGDTVATEISLITLNAAELDAVQQRVESAIDYFVVHNIRHYADGRAYVLEINNEIKLGANAVAILAFVKYAQMFPQNDRSLRLLGLCDKLAAGMVAMQEENGSFVHILNGETLEVMAKTRTIYYDGEAAFGLMRLYGVTQDPRWLACVEKAFDFFITNHHEKAHDHWLSYCSNELVRYKPERRYFQFAVDNVKGYLNFIQNRLTTFPTLLELCMAFHKMLLKLDEFPEYQDVLDDFDVAAFYTALHTRANYLLNGFFFPENAMHFANPNNILHGFFIRHHAFRVRIDDVEHYLSGFVHYYELLKNGHYPNSLQQQKNKENVAFNVINVEVATKGKWHKKAPENWQPTGLSIFPKSFQKGHIVVARGKNMETGYLSFPAVKSFVLKGASAIVTDDPESYADLGIPLLVVGNVRQATLDLARLARSAYRGKTYGITGSAGKTTTVAMLSQALSAIGSSAQTQGSANLPIGIAWNMACMPQTAAHWVLEMAIGNMSLNSQLVKPDVAVITNIAAAHLEYHNDLDTVALKKSRIFEAMSPKSLAVVCRDIAQFDLIAAATHRQQLVMISYGEHPQADVRLLSYRQGRAKVSVFGEEIAVTLRAQGRHFMLNALAVIAIAHRQGLDLPPILTALEQFQAVEGRGDVFESAYADQTVTVINEAYNANPISMKAALQAFADDSALPEKRVLVLGDMLELGAESRQHHLELLNDVLQTQAGTVILCGAEMQTLYQTLKPLNRIPHLHWVADADAVIKLFENQILALQDSARILLKSSHGTGLHRVVNYLRKQK</sequence>
<proteinExistence type="predicted"/>
<dbReference type="Gene3D" id="3.90.190.20">
    <property type="entry name" value="Mur ligase, C-terminal domain"/>
    <property type="match status" value="1"/>
</dbReference>
<dbReference type="GO" id="GO:0005524">
    <property type="term" value="F:ATP binding"/>
    <property type="evidence" value="ECO:0007669"/>
    <property type="project" value="UniProtKB-KW"/>
</dbReference>
<protein>
    <submittedName>
        <fullName evidence="6">UDP-N-acetylmuramoyl-tripeptide--D-alanyl-D-alanine ligase</fullName>
    </submittedName>
</protein>
<dbReference type="InterPro" id="IPR036565">
    <property type="entry name" value="Mur-like_cat_sf"/>
</dbReference>
<keyword evidence="1 6" id="KW-0436">Ligase</keyword>
<keyword evidence="7" id="KW-1185">Reference proteome</keyword>
<dbReference type="Proteomes" id="UP000192408">
    <property type="component" value="Unassembled WGS sequence"/>
</dbReference>
<dbReference type="Gene3D" id="3.40.1190.10">
    <property type="entry name" value="Mur-like, catalytic domain"/>
    <property type="match status" value="1"/>
</dbReference>
<accession>A0A1W1UWR0</accession>
<evidence type="ECO:0000313" key="7">
    <source>
        <dbReference type="Proteomes" id="UP000192408"/>
    </source>
</evidence>
<feature type="domain" description="Mur ligase C-terminal" evidence="4">
    <location>
        <begin position="927"/>
        <end position="1046"/>
    </location>
</feature>
<dbReference type="Pfam" id="PF02875">
    <property type="entry name" value="Mur_ligase_C"/>
    <property type="match status" value="1"/>
</dbReference>
<dbReference type="Pfam" id="PF08245">
    <property type="entry name" value="Mur_ligase_M"/>
    <property type="match status" value="1"/>
</dbReference>
<dbReference type="GO" id="GO:0005975">
    <property type="term" value="P:carbohydrate metabolic process"/>
    <property type="evidence" value="ECO:0007669"/>
    <property type="project" value="InterPro"/>
</dbReference>
<evidence type="ECO:0000256" key="2">
    <source>
        <dbReference type="ARBA" id="ARBA00022741"/>
    </source>
</evidence>
<name>A0A1W1UWR0_9PAST</name>
<dbReference type="PANTHER" id="PTHR43024">
    <property type="entry name" value="UDP-N-ACETYLMURAMOYL-TRIPEPTIDE--D-ALANYL-D-ALANINE LIGASE"/>
    <property type="match status" value="1"/>
</dbReference>
<evidence type="ECO:0000259" key="4">
    <source>
        <dbReference type="Pfam" id="PF02875"/>
    </source>
</evidence>
<dbReference type="RefSeq" id="WP_084257177.1">
    <property type="nucleotide sequence ID" value="NZ_FWWV01000020.1"/>
</dbReference>
<dbReference type="GO" id="GO:0016881">
    <property type="term" value="F:acid-amino acid ligase activity"/>
    <property type="evidence" value="ECO:0007669"/>
    <property type="project" value="InterPro"/>
</dbReference>
<dbReference type="SUPFAM" id="SSF53623">
    <property type="entry name" value="MurD-like peptide ligases, catalytic domain"/>
    <property type="match status" value="1"/>
</dbReference>
<dbReference type="InterPro" id="IPR013221">
    <property type="entry name" value="Mur_ligase_cen"/>
</dbReference>
<dbReference type="InterPro" id="IPR051046">
    <property type="entry name" value="MurCDEF_CellWall_CoF430Synth"/>
</dbReference>
<evidence type="ECO:0000313" key="6">
    <source>
        <dbReference type="EMBL" id="SMB85527.1"/>
    </source>
</evidence>
<reference evidence="7" key="1">
    <citation type="submission" date="2017-04" db="EMBL/GenBank/DDBJ databases">
        <authorList>
            <person name="Varghese N."/>
            <person name="Submissions S."/>
        </authorList>
    </citation>
    <scope>NUCLEOTIDE SEQUENCE [LARGE SCALE GENOMIC DNA]</scope>
    <source>
        <strain evidence="7">DSM 23072</strain>
    </source>
</reference>
<dbReference type="InterPro" id="IPR036615">
    <property type="entry name" value="Mur_ligase_C_dom_sf"/>
</dbReference>
<dbReference type="EMBL" id="FWWV01000020">
    <property type="protein sequence ID" value="SMB85527.1"/>
    <property type="molecule type" value="Genomic_DNA"/>
</dbReference>
<evidence type="ECO:0000256" key="1">
    <source>
        <dbReference type="ARBA" id="ARBA00022598"/>
    </source>
</evidence>
<dbReference type="InterPro" id="IPR008928">
    <property type="entry name" value="6-hairpin_glycosidase_sf"/>
</dbReference>
<gene>
    <name evidence="6" type="ORF">SAMN05660772_02507</name>
</gene>
<dbReference type="AlphaFoldDB" id="A0A1W1UWR0"/>
<dbReference type="SUPFAM" id="SSF48208">
    <property type="entry name" value="Six-hairpin glycosidases"/>
    <property type="match status" value="1"/>
</dbReference>
<keyword evidence="3" id="KW-0067">ATP-binding</keyword>
<organism evidence="6 7">
    <name type="scientific">Pasteurella testudinis DSM 23072</name>
    <dbReference type="NCBI Taxonomy" id="1122938"/>
    <lineage>
        <taxon>Bacteria</taxon>
        <taxon>Pseudomonadati</taxon>
        <taxon>Pseudomonadota</taxon>
        <taxon>Gammaproteobacteria</taxon>
        <taxon>Pasteurellales</taxon>
        <taxon>Pasteurellaceae</taxon>
        <taxon>Pasteurella</taxon>
    </lineage>
</organism>
<evidence type="ECO:0000259" key="5">
    <source>
        <dbReference type="Pfam" id="PF08245"/>
    </source>
</evidence>
<dbReference type="PANTHER" id="PTHR43024:SF1">
    <property type="entry name" value="UDP-N-ACETYLMURAMOYL-TRIPEPTIDE--D-ALANYL-D-ALANINE LIGASE"/>
    <property type="match status" value="1"/>
</dbReference>
<evidence type="ECO:0000256" key="3">
    <source>
        <dbReference type="ARBA" id="ARBA00022840"/>
    </source>
</evidence>
<keyword evidence="2" id="KW-0547">Nucleotide-binding</keyword>
<dbReference type="SUPFAM" id="SSF53244">
    <property type="entry name" value="MurD-like peptide ligases, peptide-binding domain"/>
    <property type="match status" value="1"/>
</dbReference>
<dbReference type="STRING" id="1122938.SAMN05660772_02507"/>
<feature type="domain" description="Mur ligase central" evidence="5">
    <location>
        <begin position="711"/>
        <end position="893"/>
    </location>
</feature>